<protein>
    <submittedName>
        <fullName evidence="6">Forkhead-associated</fullName>
    </submittedName>
</protein>
<keyword evidence="7" id="KW-1185">Reference proteome</keyword>
<keyword evidence="2" id="KW-0238">DNA-binding</keyword>
<keyword evidence="3" id="KW-0804">Transcription</keyword>
<gene>
    <name evidence="6" type="ORF">PCAMFM013_S029g000108</name>
</gene>
<reference evidence="6 7" key="1">
    <citation type="journal article" date="2014" name="Nat. Commun.">
        <title>Multiple recent horizontal transfers of a large genomic region in cheese making fungi.</title>
        <authorList>
            <person name="Cheeseman K."/>
            <person name="Ropars J."/>
            <person name="Renault P."/>
            <person name="Dupont J."/>
            <person name="Gouzy J."/>
            <person name="Branca A."/>
            <person name="Abraham A.L."/>
            <person name="Ceppi M."/>
            <person name="Conseiller E."/>
            <person name="Debuchy R."/>
            <person name="Malagnac F."/>
            <person name="Goarin A."/>
            <person name="Silar P."/>
            <person name="Lacoste S."/>
            <person name="Sallet E."/>
            <person name="Bensimon A."/>
            <person name="Giraud T."/>
            <person name="Brygoo Y."/>
        </authorList>
    </citation>
    <scope>NUCLEOTIDE SEQUENCE [LARGE SCALE GENOMIC DNA]</scope>
    <source>
        <strain evidence="7">FM 013</strain>
    </source>
</reference>
<dbReference type="GO" id="GO:0003677">
    <property type="term" value="F:DNA binding"/>
    <property type="evidence" value="ECO:0007669"/>
    <property type="project" value="UniProtKB-KW"/>
</dbReference>
<dbReference type="PANTHER" id="PTHR46910:SF5">
    <property type="entry name" value="ZN(II)2CYS6 TRANSCRIPTION FACTOR (EUROFUNG)"/>
    <property type="match status" value="1"/>
</dbReference>
<evidence type="ECO:0000256" key="1">
    <source>
        <dbReference type="ARBA" id="ARBA00023015"/>
    </source>
</evidence>
<dbReference type="InterPro" id="IPR050987">
    <property type="entry name" value="AtrR-like"/>
</dbReference>
<dbReference type="GO" id="GO:0008270">
    <property type="term" value="F:zinc ion binding"/>
    <property type="evidence" value="ECO:0007669"/>
    <property type="project" value="InterPro"/>
</dbReference>
<dbReference type="EMBL" id="HG793162">
    <property type="protein sequence ID" value="CRL28692.1"/>
    <property type="molecule type" value="Genomic_DNA"/>
</dbReference>
<evidence type="ECO:0000256" key="2">
    <source>
        <dbReference type="ARBA" id="ARBA00023125"/>
    </source>
</evidence>
<evidence type="ECO:0000313" key="7">
    <source>
        <dbReference type="Proteomes" id="UP000053732"/>
    </source>
</evidence>
<dbReference type="Gene3D" id="4.10.240.10">
    <property type="entry name" value="Zn(2)-C6 fungal-type DNA-binding domain"/>
    <property type="match status" value="1"/>
</dbReference>
<dbReference type="Pfam" id="PF04082">
    <property type="entry name" value="Fungal_trans"/>
    <property type="match status" value="1"/>
</dbReference>
<proteinExistence type="predicted"/>
<dbReference type="PROSITE" id="PS50006">
    <property type="entry name" value="FHA_DOMAIN"/>
    <property type="match status" value="1"/>
</dbReference>
<evidence type="ECO:0000259" key="5">
    <source>
        <dbReference type="PROSITE" id="PS50006"/>
    </source>
</evidence>
<sequence length="726" mass="81338">MSGNSEHSEEDTSLHPGRAIRCDKTFPCSNCRCVGSDCKASNRATRQKRSRVLISSQYEEKIDLIDKKLSRLNRLVESLITDNSVGSMGISPNHQDNLNSVLASQNMPSRSMPVSSPTSEVLTINAQSSNNRVGAPPNEITNQVTIGEGQSSLKAHSAFAIDFAHYVVGSSQPLGQNNHEIGKLLDTLHHIKNASDDHRFSSKPLFPLVHAIASPNHEQYDMPPLRAAVRLLREAEDKKSFIFRVLCYFLSSRSLSDLCLKVYFSSDYSDAEFIIVNATLNCLASDRVIEQSDTEAYDEHNKLVFMCQTNLETALSKLTLYVKPSYEMVLALILGIVYAISVSNASLAWVLVGTAYQCSHSLGFHTHSDSSDDSSHESDRKRLLFWAVYFFEKNLSVRLGRSSIITNCDITVLSLEGLGMSECHAICYAYQMVNLASLAGRIYEQLYSADALRVAEDTRTHRALELSQELHGYCAEARDTNQLWAQSSGDECEREQIHLISASDEVLRLSMLTLIYRAIPPEPSSETTFGLDCITSARCALESHQAFIRGFGMQASSLLLSEYVNWTILFTPFVPFIVIFCHAIETRDKEDLSRMYAFLKSIECACQHSNAISKHHHIFGVLYSVALRYTELGLPSSRMEEEQLQLRIEVDAHLSALGLQPHTTYSTTHHTEHVDSLMPSVQSSVEAIGQNQAPEGNNWAEEPWLRRWFSFNQQMIGLFDDNDLQF</sequence>
<keyword evidence="4" id="KW-0539">Nucleus</keyword>
<name>A0A0G4PQE8_PENC3</name>
<accession>A0A0G4PQE8</accession>
<dbReference type="GO" id="GO:0000981">
    <property type="term" value="F:DNA-binding transcription factor activity, RNA polymerase II-specific"/>
    <property type="evidence" value="ECO:0007669"/>
    <property type="project" value="InterPro"/>
</dbReference>
<dbReference type="PANTHER" id="PTHR46910">
    <property type="entry name" value="TRANSCRIPTION FACTOR PDR1"/>
    <property type="match status" value="1"/>
</dbReference>
<evidence type="ECO:0000256" key="3">
    <source>
        <dbReference type="ARBA" id="ARBA00023163"/>
    </source>
</evidence>
<dbReference type="InterPro" id="IPR007219">
    <property type="entry name" value="XnlR_reg_dom"/>
</dbReference>
<dbReference type="CDD" id="cd12148">
    <property type="entry name" value="fungal_TF_MHR"/>
    <property type="match status" value="1"/>
</dbReference>
<keyword evidence="1" id="KW-0805">Transcription regulation</keyword>
<dbReference type="InterPro" id="IPR036864">
    <property type="entry name" value="Zn2-C6_fun-type_DNA-bd_sf"/>
</dbReference>
<dbReference type="STRING" id="1429867.A0A0G4PQE8"/>
<evidence type="ECO:0000313" key="6">
    <source>
        <dbReference type="EMBL" id="CRL28692.1"/>
    </source>
</evidence>
<dbReference type="SMART" id="SM00906">
    <property type="entry name" value="Fungal_trans"/>
    <property type="match status" value="1"/>
</dbReference>
<organism evidence="6 7">
    <name type="scientific">Penicillium camemberti (strain FM 013)</name>
    <dbReference type="NCBI Taxonomy" id="1429867"/>
    <lineage>
        <taxon>Eukaryota</taxon>
        <taxon>Fungi</taxon>
        <taxon>Dikarya</taxon>
        <taxon>Ascomycota</taxon>
        <taxon>Pezizomycotina</taxon>
        <taxon>Eurotiomycetes</taxon>
        <taxon>Eurotiomycetidae</taxon>
        <taxon>Eurotiales</taxon>
        <taxon>Aspergillaceae</taxon>
        <taxon>Penicillium</taxon>
    </lineage>
</organism>
<dbReference type="InterPro" id="IPR000253">
    <property type="entry name" value="FHA_dom"/>
</dbReference>
<evidence type="ECO:0000256" key="4">
    <source>
        <dbReference type="ARBA" id="ARBA00023242"/>
    </source>
</evidence>
<feature type="domain" description="FHA" evidence="5">
    <location>
        <begin position="397"/>
        <end position="425"/>
    </location>
</feature>
<dbReference type="AlphaFoldDB" id="A0A0G4PQE8"/>
<dbReference type="Proteomes" id="UP000053732">
    <property type="component" value="Unassembled WGS sequence"/>
</dbReference>
<dbReference type="GO" id="GO:0006351">
    <property type="term" value="P:DNA-templated transcription"/>
    <property type="evidence" value="ECO:0007669"/>
    <property type="project" value="InterPro"/>
</dbReference>